<comment type="similarity">
    <text evidence="1 4">Belongs to the D-isomer specific 2-hydroxyacid dehydrogenase family.</text>
</comment>
<accession>A0A2U2BQ47</accession>
<dbReference type="InterPro" id="IPR050418">
    <property type="entry name" value="D-iso_2-hydroxyacid_DH_PdxB"/>
</dbReference>
<dbReference type="PANTHER" id="PTHR43761">
    <property type="entry name" value="D-ISOMER SPECIFIC 2-HYDROXYACID DEHYDROGENASE FAMILY PROTEIN (AFU_ORTHOLOGUE AFUA_1G13630)"/>
    <property type="match status" value="1"/>
</dbReference>
<dbReference type="InterPro" id="IPR006139">
    <property type="entry name" value="D-isomer_2_OHA_DH_cat_dom"/>
</dbReference>
<evidence type="ECO:0000256" key="1">
    <source>
        <dbReference type="ARBA" id="ARBA00005854"/>
    </source>
</evidence>
<evidence type="ECO:0000259" key="6">
    <source>
        <dbReference type="Pfam" id="PF02826"/>
    </source>
</evidence>
<protein>
    <submittedName>
        <fullName evidence="7">Glycerate dehydrogenase</fullName>
    </submittedName>
</protein>
<evidence type="ECO:0000256" key="4">
    <source>
        <dbReference type="RuleBase" id="RU003719"/>
    </source>
</evidence>
<feature type="domain" description="D-isomer specific 2-hydroxyacid dehydrogenase NAD-binding" evidence="6">
    <location>
        <begin position="110"/>
        <end position="293"/>
    </location>
</feature>
<dbReference type="InterPro" id="IPR006140">
    <property type="entry name" value="D-isomer_DH_NAD-bd"/>
</dbReference>
<dbReference type="RefSeq" id="WP_109088561.1">
    <property type="nucleotide sequence ID" value="NZ_CP047670.1"/>
</dbReference>
<evidence type="ECO:0000256" key="3">
    <source>
        <dbReference type="ARBA" id="ARBA00023027"/>
    </source>
</evidence>
<evidence type="ECO:0000259" key="5">
    <source>
        <dbReference type="Pfam" id="PF00389"/>
    </source>
</evidence>
<evidence type="ECO:0000313" key="8">
    <source>
        <dbReference type="Proteomes" id="UP000245216"/>
    </source>
</evidence>
<organism evidence="7 8">
    <name type="scientific">Alcaligenes faecalis</name>
    <dbReference type="NCBI Taxonomy" id="511"/>
    <lineage>
        <taxon>Bacteria</taxon>
        <taxon>Pseudomonadati</taxon>
        <taxon>Pseudomonadota</taxon>
        <taxon>Betaproteobacteria</taxon>
        <taxon>Burkholderiales</taxon>
        <taxon>Alcaligenaceae</taxon>
        <taxon>Alcaligenes</taxon>
    </lineage>
</organism>
<dbReference type="CDD" id="cd12162">
    <property type="entry name" value="2-Hacid_dh_4"/>
    <property type="match status" value="1"/>
</dbReference>
<evidence type="ECO:0000256" key="2">
    <source>
        <dbReference type="ARBA" id="ARBA00023002"/>
    </source>
</evidence>
<proteinExistence type="inferred from homology"/>
<keyword evidence="2 4" id="KW-0560">Oxidoreductase</keyword>
<dbReference type="InterPro" id="IPR036291">
    <property type="entry name" value="NAD(P)-bd_dom_sf"/>
</dbReference>
<dbReference type="Pfam" id="PF02826">
    <property type="entry name" value="2-Hacid_dh_C"/>
    <property type="match status" value="1"/>
</dbReference>
<dbReference type="GO" id="GO:0051287">
    <property type="term" value="F:NAD binding"/>
    <property type="evidence" value="ECO:0007669"/>
    <property type="project" value="InterPro"/>
</dbReference>
<sequence>MTSLTRIVFLDRETLSDSVALPQVPFKHELQVYGRTAPDQVAERIADAEIVISNKVALRREHLQAAPNLKMIALAATGSDNIDLDAARERQIVVSNIRDYAVRSVPEHVFALIFALRRNICAYRQSVKEGRWQEAQQFCYFDYPIRDLAGSTLGLVGSGSLGQAVATMGRALGMKVIFAQRRGQTIVSNADDRLPFEQVLEQADILSLHCPLTAETQNMLGMAEFERMAPRRPLLINTARGGLIDNQALEHALRQGWLGGAGIDVCTPEPPPADHILMRLLDLPNYILTPHIGWASQEAMQALANQLIENIAAFHRGEARHTL</sequence>
<dbReference type="SUPFAM" id="SSF52283">
    <property type="entry name" value="Formate/glycerate dehydrogenase catalytic domain-like"/>
    <property type="match status" value="1"/>
</dbReference>
<evidence type="ECO:0000313" key="7">
    <source>
        <dbReference type="EMBL" id="PWE16140.1"/>
    </source>
</evidence>
<dbReference type="GO" id="GO:0016616">
    <property type="term" value="F:oxidoreductase activity, acting on the CH-OH group of donors, NAD or NADP as acceptor"/>
    <property type="evidence" value="ECO:0007669"/>
    <property type="project" value="InterPro"/>
</dbReference>
<gene>
    <name evidence="7" type="ORF">DF183_05300</name>
</gene>
<dbReference type="EMBL" id="QEXO01000001">
    <property type="protein sequence ID" value="PWE16140.1"/>
    <property type="molecule type" value="Genomic_DNA"/>
</dbReference>
<feature type="domain" description="D-isomer specific 2-hydroxyacid dehydrogenase catalytic" evidence="5">
    <location>
        <begin position="27"/>
        <end position="319"/>
    </location>
</feature>
<dbReference type="Gene3D" id="3.40.50.720">
    <property type="entry name" value="NAD(P)-binding Rossmann-like Domain"/>
    <property type="match status" value="2"/>
</dbReference>
<dbReference type="SUPFAM" id="SSF51735">
    <property type="entry name" value="NAD(P)-binding Rossmann-fold domains"/>
    <property type="match status" value="1"/>
</dbReference>
<dbReference type="Pfam" id="PF00389">
    <property type="entry name" value="2-Hacid_dh"/>
    <property type="match status" value="1"/>
</dbReference>
<dbReference type="PROSITE" id="PS00670">
    <property type="entry name" value="D_2_HYDROXYACID_DH_2"/>
    <property type="match status" value="1"/>
</dbReference>
<reference evidence="7 8" key="1">
    <citation type="submission" date="2018-05" db="EMBL/GenBank/DDBJ databases">
        <title>Genome Sequence of an Efficient Indole-Degrading Bacterium, Alcaligenes sp.YBY.</title>
        <authorList>
            <person name="Yang B."/>
        </authorList>
    </citation>
    <scope>NUCLEOTIDE SEQUENCE [LARGE SCALE GENOMIC DNA]</scope>
    <source>
        <strain evidence="7 8">YBY</strain>
    </source>
</reference>
<dbReference type="InterPro" id="IPR029753">
    <property type="entry name" value="D-isomer_DH_CS"/>
</dbReference>
<reference evidence="7 8" key="2">
    <citation type="submission" date="2018-05" db="EMBL/GenBank/DDBJ databases">
        <authorList>
            <person name="Lanie J.A."/>
            <person name="Ng W.-L."/>
            <person name="Kazmierczak K.M."/>
            <person name="Andrzejewski T.M."/>
            <person name="Davidsen T.M."/>
            <person name="Wayne K.J."/>
            <person name="Tettelin H."/>
            <person name="Glass J.I."/>
            <person name="Rusch D."/>
            <person name="Podicherti R."/>
            <person name="Tsui H.-C.T."/>
            <person name="Winkler M.E."/>
        </authorList>
    </citation>
    <scope>NUCLEOTIDE SEQUENCE [LARGE SCALE GENOMIC DNA]</scope>
    <source>
        <strain evidence="7 8">YBY</strain>
    </source>
</reference>
<keyword evidence="3" id="KW-0520">NAD</keyword>
<dbReference type="Proteomes" id="UP000245216">
    <property type="component" value="Unassembled WGS sequence"/>
</dbReference>
<dbReference type="STRING" id="511.UZ73_18710"/>
<comment type="caution">
    <text evidence="7">The sequence shown here is derived from an EMBL/GenBank/DDBJ whole genome shotgun (WGS) entry which is preliminary data.</text>
</comment>
<name>A0A2U2BQ47_ALCFA</name>
<dbReference type="PANTHER" id="PTHR43761:SF1">
    <property type="entry name" value="D-ISOMER SPECIFIC 2-HYDROXYACID DEHYDROGENASE CATALYTIC DOMAIN-CONTAINING PROTEIN-RELATED"/>
    <property type="match status" value="1"/>
</dbReference>
<dbReference type="AlphaFoldDB" id="A0A2U2BQ47"/>